<reference evidence="1" key="1">
    <citation type="journal article" date="2020" name="New Phytol.">
        <title>Comparative genomics reveals dynamic genome evolution in host specialist ectomycorrhizal fungi.</title>
        <authorList>
            <person name="Lofgren L.A."/>
            <person name="Nguyen N.H."/>
            <person name="Vilgalys R."/>
            <person name="Ruytinx J."/>
            <person name="Liao H.L."/>
            <person name="Branco S."/>
            <person name="Kuo A."/>
            <person name="LaButti K."/>
            <person name="Lipzen A."/>
            <person name="Andreopoulos W."/>
            <person name="Pangilinan J."/>
            <person name="Riley R."/>
            <person name="Hundley H."/>
            <person name="Na H."/>
            <person name="Barry K."/>
            <person name="Grigoriev I.V."/>
            <person name="Stajich J.E."/>
            <person name="Kennedy P.G."/>
        </authorList>
    </citation>
    <scope>NUCLEOTIDE SEQUENCE</scope>
    <source>
        <strain evidence="1">S12</strain>
    </source>
</reference>
<comment type="caution">
    <text evidence="1">The sequence shown here is derived from an EMBL/GenBank/DDBJ whole genome shotgun (WGS) entry which is preliminary data.</text>
</comment>
<accession>A0A9P7DC19</accession>
<dbReference type="EMBL" id="JABBWE010000088">
    <property type="protein sequence ID" value="KAG1786752.1"/>
    <property type="molecule type" value="Genomic_DNA"/>
</dbReference>
<evidence type="ECO:0000313" key="1">
    <source>
        <dbReference type="EMBL" id="KAG1786752.1"/>
    </source>
</evidence>
<dbReference type="OrthoDB" id="3254696at2759"/>
<name>A0A9P7DC19_9AGAM</name>
<gene>
    <name evidence="1" type="ORF">HD556DRAFT_1247883</name>
</gene>
<evidence type="ECO:0000313" key="2">
    <source>
        <dbReference type="Proteomes" id="UP000719766"/>
    </source>
</evidence>
<dbReference type="Proteomes" id="UP000719766">
    <property type="component" value="Unassembled WGS sequence"/>
</dbReference>
<feature type="non-terminal residue" evidence="1">
    <location>
        <position position="1"/>
    </location>
</feature>
<dbReference type="AlphaFoldDB" id="A0A9P7DC19"/>
<dbReference type="RefSeq" id="XP_041154161.1">
    <property type="nucleotide sequence ID" value="XM_041298734.1"/>
</dbReference>
<proteinExistence type="predicted"/>
<dbReference type="GeneID" id="64592498"/>
<organism evidence="1 2">
    <name type="scientific">Suillus plorans</name>
    <dbReference type="NCBI Taxonomy" id="116603"/>
    <lineage>
        <taxon>Eukaryota</taxon>
        <taxon>Fungi</taxon>
        <taxon>Dikarya</taxon>
        <taxon>Basidiomycota</taxon>
        <taxon>Agaricomycotina</taxon>
        <taxon>Agaricomycetes</taxon>
        <taxon>Agaricomycetidae</taxon>
        <taxon>Boletales</taxon>
        <taxon>Suillineae</taxon>
        <taxon>Suillaceae</taxon>
        <taxon>Suillus</taxon>
    </lineage>
</organism>
<sequence>PITLPIWTALKATLTLSDPFDACVWAMASCTFFGMMCFGEVSVASQGAFAPTKHLTRANAFFGADLRGNPYAHLDLPSAKTARAGEVQSVFLNEQGDLCPLRQ</sequence>
<protein>
    <submittedName>
        <fullName evidence="1">Uncharacterized protein</fullName>
    </submittedName>
</protein>
<keyword evidence="2" id="KW-1185">Reference proteome</keyword>